<dbReference type="GO" id="GO:0005886">
    <property type="term" value="C:plasma membrane"/>
    <property type="evidence" value="ECO:0007669"/>
    <property type="project" value="UniProtKB-SubCell"/>
</dbReference>
<dbReference type="GO" id="GO:0016887">
    <property type="term" value="F:ATP hydrolysis activity"/>
    <property type="evidence" value="ECO:0007669"/>
    <property type="project" value="InterPro"/>
</dbReference>
<evidence type="ECO:0000259" key="11">
    <source>
        <dbReference type="PROSITE" id="PS50893"/>
    </source>
</evidence>
<keyword evidence="5" id="KW-0762">Sugar transport</keyword>
<evidence type="ECO:0000256" key="9">
    <source>
        <dbReference type="ARBA" id="ARBA00022967"/>
    </source>
</evidence>
<dbReference type="SMART" id="SM00382">
    <property type="entry name" value="AAA"/>
    <property type="match status" value="2"/>
</dbReference>
<keyword evidence="13" id="KW-1185">Reference proteome</keyword>
<protein>
    <submittedName>
        <fullName evidence="12">Sugar ABC transporter ATP-binding protein</fullName>
    </submittedName>
</protein>
<dbReference type="PANTHER" id="PTHR43790">
    <property type="entry name" value="CARBOHYDRATE TRANSPORT ATP-BINDING PROTEIN MG119-RELATED"/>
    <property type="match status" value="1"/>
</dbReference>
<keyword evidence="9" id="KW-1278">Translocase</keyword>
<keyword evidence="4" id="KW-1003">Cell membrane</keyword>
<dbReference type="InterPro" id="IPR003593">
    <property type="entry name" value="AAA+_ATPase"/>
</dbReference>
<feature type="domain" description="ABC transporter" evidence="11">
    <location>
        <begin position="5"/>
        <end position="240"/>
    </location>
</feature>
<dbReference type="GO" id="GO:0005524">
    <property type="term" value="F:ATP binding"/>
    <property type="evidence" value="ECO:0007669"/>
    <property type="project" value="UniProtKB-KW"/>
</dbReference>
<dbReference type="PANTHER" id="PTHR43790:SF9">
    <property type="entry name" value="GALACTOFURANOSE TRANSPORTER ATP-BINDING PROTEIN YTFR"/>
    <property type="match status" value="1"/>
</dbReference>
<keyword evidence="10" id="KW-0472">Membrane</keyword>
<feature type="domain" description="ABC transporter" evidence="11">
    <location>
        <begin position="249"/>
        <end position="499"/>
    </location>
</feature>
<evidence type="ECO:0000256" key="8">
    <source>
        <dbReference type="ARBA" id="ARBA00022840"/>
    </source>
</evidence>
<dbReference type="PROSITE" id="PS00211">
    <property type="entry name" value="ABC_TRANSPORTER_1"/>
    <property type="match status" value="1"/>
</dbReference>
<name>A0A0H1RAU8_9HYPH</name>
<comment type="subcellular location">
    <subcellularLocation>
        <location evidence="1">Cell membrane</location>
        <topology evidence="1">Peripheral membrane protein</topology>
    </subcellularLocation>
</comment>
<dbReference type="AlphaFoldDB" id="A0A0H1RAU8"/>
<organism evidence="12 13">
    <name type="scientific">Microvirga vignae</name>
    <dbReference type="NCBI Taxonomy" id="1225564"/>
    <lineage>
        <taxon>Bacteria</taxon>
        <taxon>Pseudomonadati</taxon>
        <taxon>Pseudomonadota</taxon>
        <taxon>Alphaproteobacteria</taxon>
        <taxon>Hyphomicrobiales</taxon>
        <taxon>Methylobacteriaceae</taxon>
        <taxon>Microvirga</taxon>
    </lineage>
</organism>
<dbReference type="Gene3D" id="3.40.50.300">
    <property type="entry name" value="P-loop containing nucleotide triphosphate hydrolases"/>
    <property type="match status" value="2"/>
</dbReference>
<dbReference type="SUPFAM" id="SSF52540">
    <property type="entry name" value="P-loop containing nucleoside triphosphate hydrolases"/>
    <property type="match status" value="2"/>
</dbReference>
<evidence type="ECO:0000256" key="10">
    <source>
        <dbReference type="ARBA" id="ARBA00023136"/>
    </source>
</evidence>
<proteinExistence type="inferred from homology"/>
<keyword evidence="7" id="KW-0547">Nucleotide-binding</keyword>
<dbReference type="CDD" id="cd03216">
    <property type="entry name" value="ABC_Carb_Monos_I"/>
    <property type="match status" value="1"/>
</dbReference>
<dbReference type="Pfam" id="PF00005">
    <property type="entry name" value="ABC_tran"/>
    <property type="match status" value="2"/>
</dbReference>
<evidence type="ECO:0000256" key="1">
    <source>
        <dbReference type="ARBA" id="ARBA00004202"/>
    </source>
</evidence>
<dbReference type="OrthoDB" id="8430269at2"/>
<dbReference type="PATRIC" id="fig|1225564.3.peg.697"/>
<evidence type="ECO:0000256" key="4">
    <source>
        <dbReference type="ARBA" id="ARBA00022475"/>
    </source>
</evidence>
<dbReference type="FunFam" id="3.40.50.300:FF:000127">
    <property type="entry name" value="Ribose import ATP-binding protein RbsA"/>
    <property type="match status" value="1"/>
</dbReference>
<evidence type="ECO:0000256" key="7">
    <source>
        <dbReference type="ARBA" id="ARBA00022741"/>
    </source>
</evidence>
<dbReference type="InterPro" id="IPR027417">
    <property type="entry name" value="P-loop_NTPase"/>
</dbReference>
<dbReference type="InterPro" id="IPR003439">
    <property type="entry name" value="ABC_transporter-like_ATP-bd"/>
</dbReference>
<dbReference type="RefSeq" id="WP_047192679.1">
    <property type="nucleotide sequence ID" value="NZ_LCYG01000127.1"/>
</dbReference>
<dbReference type="CDD" id="cd03215">
    <property type="entry name" value="ABC_Carb_Monos_II"/>
    <property type="match status" value="1"/>
</dbReference>
<accession>A0A0H1RAU8</accession>
<dbReference type="PROSITE" id="PS50893">
    <property type="entry name" value="ABC_TRANSPORTER_2"/>
    <property type="match status" value="2"/>
</dbReference>
<keyword evidence="3" id="KW-0813">Transport</keyword>
<keyword evidence="6" id="KW-0677">Repeat</keyword>
<dbReference type="Proteomes" id="UP000035489">
    <property type="component" value="Unassembled WGS sequence"/>
</dbReference>
<dbReference type="InterPro" id="IPR017871">
    <property type="entry name" value="ABC_transporter-like_CS"/>
</dbReference>
<evidence type="ECO:0000256" key="3">
    <source>
        <dbReference type="ARBA" id="ARBA00022448"/>
    </source>
</evidence>
<evidence type="ECO:0000256" key="6">
    <source>
        <dbReference type="ARBA" id="ARBA00022737"/>
    </source>
</evidence>
<comment type="caution">
    <text evidence="12">The sequence shown here is derived from an EMBL/GenBank/DDBJ whole genome shotgun (WGS) entry which is preliminary data.</text>
</comment>
<evidence type="ECO:0000256" key="2">
    <source>
        <dbReference type="ARBA" id="ARBA00005417"/>
    </source>
</evidence>
<reference evidence="12 13" key="1">
    <citation type="submission" date="2015-05" db="EMBL/GenBank/DDBJ databases">
        <title>Draft genome sequence of Microvirga vignae strain BR3299, a novel nitrogen fixing bacteria isolated from Brazil semi-aired region.</title>
        <authorList>
            <person name="Zilli J.E."/>
            <person name="Passos S.R."/>
            <person name="Leite J."/>
            <person name="Baldani J.I."/>
            <person name="Xavier G.R."/>
            <person name="Rumjaneck N.G."/>
            <person name="Simoes-Araujo J.L."/>
        </authorList>
    </citation>
    <scope>NUCLEOTIDE SEQUENCE [LARGE SCALE GENOMIC DNA]</scope>
    <source>
        <strain evidence="12 13">BR3299</strain>
    </source>
</reference>
<gene>
    <name evidence="12" type="ORF">AA309_29760</name>
</gene>
<evidence type="ECO:0000256" key="5">
    <source>
        <dbReference type="ARBA" id="ARBA00022597"/>
    </source>
</evidence>
<sequence>MAPLLSMHGINKRFAGIPALRAAELVVEKGEVHALIGQNGAGKSTLIKILTGYYAKDSGEIVFDGKPVTFSSPQEAQGAGISTIYQEINLVPYRSVTENICLGREKRRFGLLDWRAMHAEARALLSRFNIDIDVHRPLMAYPTAVQQMVAIARAIGFEAKLVIMDEPTSSLDEREVEVLFGVIRQLKAAGVSVIFVSHKLDELYSVCDRVTIMRDGRTVQVAPMAELSRLDLVTTMLGRELTQVLQEGRKADDTVDTRKPILKVQDLAIGRRVRGVDFEVRPGEIVGLAGLLGAGRTESVRAVFGADKPDTGMIRFAGSDKAMTEPADAIRAGMGFCSEDRKLEGIIPDMSVRENLTLALMPQLARRGIVDEGRSREIVDQFIKRLGIRCSDPEQRIRELSGGNQQKVLLARWLCMNPKLLILDEPTRGIDVGAKAEILSLIRELAGQGLGVLMISSELEEIVEAASRIFVLRDGRTVAELEGDAVNEQSVMAAMAHGHESNREAAHG</sequence>
<dbReference type="STRING" id="1225564.AA309_29760"/>
<evidence type="ECO:0000313" key="12">
    <source>
        <dbReference type="EMBL" id="KLK89737.1"/>
    </source>
</evidence>
<dbReference type="InterPro" id="IPR050107">
    <property type="entry name" value="ABC_carbohydrate_import_ATPase"/>
</dbReference>
<dbReference type="EMBL" id="LCYG01000127">
    <property type="protein sequence ID" value="KLK89737.1"/>
    <property type="molecule type" value="Genomic_DNA"/>
</dbReference>
<comment type="similarity">
    <text evidence="2">Belongs to the ABC transporter superfamily.</text>
</comment>
<keyword evidence="8 12" id="KW-0067">ATP-binding</keyword>
<evidence type="ECO:0000313" key="13">
    <source>
        <dbReference type="Proteomes" id="UP000035489"/>
    </source>
</evidence>